<organism evidence="2 3">
    <name type="scientific">Effrenium voratum</name>
    <dbReference type="NCBI Taxonomy" id="2562239"/>
    <lineage>
        <taxon>Eukaryota</taxon>
        <taxon>Sar</taxon>
        <taxon>Alveolata</taxon>
        <taxon>Dinophyceae</taxon>
        <taxon>Suessiales</taxon>
        <taxon>Symbiodiniaceae</taxon>
        <taxon>Effrenium</taxon>
    </lineage>
</organism>
<feature type="compositionally biased region" description="Pro residues" evidence="1">
    <location>
        <begin position="74"/>
        <end position="91"/>
    </location>
</feature>
<comment type="caution">
    <text evidence="2">The sequence shown here is derived from an EMBL/GenBank/DDBJ whole genome shotgun (WGS) entry which is preliminary data.</text>
</comment>
<feature type="compositionally biased region" description="Low complexity" evidence="1">
    <location>
        <begin position="92"/>
        <end position="101"/>
    </location>
</feature>
<dbReference type="EMBL" id="CAUJNA010000216">
    <property type="protein sequence ID" value="CAJ1373774.1"/>
    <property type="molecule type" value="Genomic_DNA"/>
</dbReference>
<protein>
    <submittedName>
        <fullName evidence="2">Uncharacterized protein</fullName>
    </submittedName>
</protein>
<gene>
    <name evidence="2" type="ORF">EVOR1521_LOCUS3505</name>
</gene>
<keyword evidence="3" id="KW-1185">Reference proteome</keyword>
<sequence length="151" mass="15712">MAAVLPRDLSSSCRSAAALLAQHSQALTQVLANLQVLLEAAAAAADTATEPGEAQAPAGQPQGESCRDLAKCPPAGPRSLQPPPPPKPAQPVQPVQPVQPANGGKGHGKGGWSPWPSFAESEPRFDGWTQGQWADWVQTPCGAQWRLGVGW</sequence>
<dbReference type="Proteomes" id="UP001178507">
    <property type="component" value="Unassembled WGS sequence"/>
</dbReference>
<name>A0AA36HR30_9DINO</name>
<reference evidence="2" key="1">
    <citation type="submission" date="2023-08" db="EMBL/GenBank/DDBJ databases">
        <authorList>
            <person name="Chen Y."/>
            <person name="Shah S."/>
            <person name="Dougan E. K."/>
            <person name="Thang M."/>
            <person name="Chan C."/>
        </authorList>
    </citation>
    <scope>NUCLEOTIDE SEQUENCE</scope>
</reference>
<evidence type="ECO:0000313" key="2">
    <source>
        <dbReference type="EMBL" id="CAJ1373774.1"/>
    </source>
</evidence>
<feature type="region of interest" description="Disordered" evidence="1">
    <location>
        <begin position="43"/>
        <end position="128"/>
    </location>
</feature>
<evidence type="ECO:0000313" key="3">
    <source>
        <dbReference type="Proteomes" id="UP001178507"/>
    </source>
</evidence>
<accession>A0AA36HR30</accession>
<evidence type="ECO:0000256" key="1">
    <source>
        <dbReference type="SAM" id="MobiDB-lite"/>
    </source>
</evidence>
<dbReference type="AlphaFoldDB" id="A0AA36HR30"/>
<proteinExistence type="predicted"/>